<evidence type="ECO:0000256" key="2">
    <source>
        <dbReference type="ARBA" id="ARBA00023125"/>
    </source>
</evidence>
<dbReference type="GO" id="GO:0006950">
    <property type="term" value="P:response to stress"/>
    <property type="evidence" value="ECO:0007669"/>
    <property type="project" value="TreeGrafter"/>
</dbReference>
<dbReference type="RefSeq" id="WP_169595128.1">
    <property type="nucleotide sequence ID" value="NZ_JABBGK010000006.1"/>
</dbReference>
<dbReference type="InterPro" id="IPR036390">
    <property type="entry name" value="WH_DNA-bd_sf"/>
</dbReference>
<evidence type="ECO:0000259" key="4">
    <source>
        <dbReference type="PROSITE" id="PS50995"/>
    </source>
</evidence>
<dbReference type="PROSITE" id="PS50995">
    <property type="entry name" value="HTH_MARR_2"/>
    <property type="match status" value="1"/>
</dbReference>
<sequence length="150" mass="16966">MTKTSRREFGFRLVGLSRRWRQHVDEAVAAVGLSDATWSPLFHLDRIGDGLTQKELAARIGLDGSSLVRLLDILEGQGLVERRTGAEDRRTKRLYLTPAGTERVNEIMARVIPREDEMLQNLDDAEITVLLGAFEKIEARIRALSETEEH</sequence>
<dbReference type="InterPro" id="IPR036388">
    <property type="entry name" value="WH-like_DNA-bd_sf"/>
</dbReference>
<evidence type="ECO:0000256" key="3">
    <source>
        <dbReference type="ARBA" id="ARBA00023163"/>
    </source>
</evidence>
<evidence type="ECO:0000313" key="5">
    <source>
        <dbReference type="EMBL" id="NML76557.1"/>
    </source>
</evidence>
<gene>
    <name evidence="5" type="ORF">HHL25_20690</name>
</gene>
<dbReference type="PANTHER" id="PTHR33164">
    <property type="entry name" value="TRANSCRIPTIONAL REGULATOR, MARR FAMILY"/>
    <property type="match status" value="1"/>
</dbReference>
<protein>
    <submittedName>
        <fullName evidence="5">MarR family transcriptional regulator</fullName>
    </submittedName>
</protein>
<dbReference type="PANTHER" id="PTHR33164:SF64">
    <property type="entry name" value="TRANSCRIPTIONAL REGULATOR SLYA"/>
    <property type="match status" value="1"/>
</dbReference>
<organism evidence="5 6">
    <name type="scientific">Rhizobium terricola</name>
    <dbReference type="NCBI Taxonomy" id="2728849"/>
    <lineage>
        <taxon>Bacteria</taxon>
        <taxon>Pseudomonadati</taxon>
        <taxon>Pseudomonadota</taxon>
        <taxon>Alphaproteobacteria</taxon>
        <taxon>Hyphomicrobiales</taxon>
        <taxon>Rhizobiaceae</taxon>
        <taxon>Rhizobium/Agrobacterium group</taxon>
        <taxon>Rhizobium</taxon>
    </lineage>
</organism>
<dbReference type="InterPro" id="IPR039422">
    <property type="entry name" value="MarR/SlyA-like"/>
</dbReference>
<keyword evidence="1" id="KW-0805">Transcription regulation</keyword>
<keyword evidence="3" id="KW-0804">Transcription</keyword>
<dbReference type="InterPro" id="IPR000835">
    <property type="entry name" value="HTH_MarR-typ"/>
</dbReference>
<comment type="caution">
    <text evidence="5">The sequence shown here is derived from an EMBL/GenBank/DDBJ whole genome shotgun (WGS) entry which is preliminary data.</text>
</comment>
<accession>A0A7Y0FXH0</accession>
<dbReference type="Gene3D" id="1.10.10.10">
    <property type="entry name" value="Winged helix-like DNA-binding domain superfamily/Winged helix DNA-binding domain"/>
    <property type="match status" value="1"/>
</dbReference>
<dbReference type="AlphaFoldDB" id="A0A7Y0FXH0"/>
<dbReference type="PROSITE" id="PS01117">
    <property type="entry name" value="HTH_MARR_1"/>
    <property type="match status" value="1"/>
</dbReference>
<dbReference type="Proteomes" id="UP000541470">
    <property type="component" value="Unassembled WGS sequence"/>
</dbReference>
<keyword evidence="6" id="KW-1185">Reference proteome</keyword>
<dbReference type="GO" id="GO:0003677">
    <property type="term" value="F:DNA binding"/>
    <property type="evidence" value="ECO:0007669"/>
    <property type="project" value="UniProtKB-KW"/>
</dbReference>
<dbReference type="InterPro" id="IPR023187">
    <property type="entry name" value="Tscrpt_reg_MarR-type_CS"/>
</dbReference>
<dbReference type="GO" id="GO:0003700">
    <property type="term" value="F:DNA-binding transcription factor activity"/>
    <property type="evidence" value="ECO:0007669"/>
    <property type="project" value="InterPro"/>
</dbReference>
<dbReference type="EMBL" id="JABBGK010000006">
    <property type="protein sequence ID" value="NML76557.1"/>
    <property type="molecule type" value="Genomic_DNA"/>
</dbReference>
<dbReference type="Pfam" id="PF12802">
    <property type="entry name" value="MarR_2"/>
    <property type="match status" value="1"/>
</dbReference>
<dbReference type="SUPFAM" id="SSF46785">
    <property type="entry name" value="Winged helix' DNA-binding domain"/>
    <property type="match status" value="1"/>
</dbReference>
<dbReference type="PRINTS" id="PR00598">
    <property type="entry name" value="HTHMARR"/>
</dbReference>
<evidence type="ECO:0000313" key="6">
    <source>
        <dbReference type="Proteomes" id="UP000541470"/>
    </source>
</evidence>
<reference evidence="5 6" key="1">
    <citation type="submission" date="2020-04" db="EMBL/GenBank/DDBJ databases">
        <title>Rhizobium sp. S-51 isolated from soil.</title>
        <authorList>
            <person name="Dahal R.H."/>
        </authorList>
    </citation>
    <scope>NUCLEOTIDE SEQUENCE [LARGE SCALE GENOMIC DNA]</scope>
    <source>
        <strain evidence="5 6">S-51</strain>
    </source>
</reference>
<name>A0A7Y0FXH0_9HYPH</name>
<keyword evidence="2" id="KW-0238">DNA-binding</keyword>
<proteinExistence type="predicted"/>
<evidence type="ECO:0000256" key="1">
    <source>
        <dbReference type="ARBA" id="ARBA00023015"/>
    </source>
</evidence>
<dbReference type="SMART" id="SM00347">
    <property type="entry name" value="HTH_MARR"/>
    <property type="match status" value="1"/>
</dbReference>
<feature type="domain" description="HTH marR-type" evidence="4">
    <location>
        <begin position="6"/>
        <end position="139"/>
    </location>
</feature>